<evidence type="ECO:0000313" key="2">
    <source>
        <dbReference type="EMBL" id="MXP64058.1"/>
    </source>
</evidence>
<dbReference type="EMBL" id="SNVJ01000009">
    <property type="protein sequence ID" value="MXP64058.1"/>
    <property type="molecule type" value="Genomic_DNA"/>
</dbReference>
<accession>A0A845BBP2</accession>
<protein>
    <submittedName>
        <fullName evidence="2">Uncharacterized protein</fullName>
    </submittedName>
</protein>
<keyword evidence="3" id="KW-1185">Reference proteome</keyword>
<proteinExistence type="predicted"/>
<feature type="region of interest" description="Disordered" evidence="1">
    <location>
        <begin position="38"/>
        <end position="66"/>
    </location>
</feature>
<gene>
    <name evidence="2" type="ORF">E0493_11955</name>
</gene>
<comment type="caution">
    <text evidence="2">The sequence shown here is derived from an EMBL/GenBank/DDBJ whole genome shotgun (WGS) entry which is preliminary data.</text>
</comment>
<reference evidence="2 3" key="1">
    <citation type="submission" date="2019-03" db="EMBL/GenBank/DDBJ databases">
        <title>Roseomonas sp. a novel Roseomonas species isolated from Sea whip Gorgonian.</title>
        <authorList>
            <person name="Li F."/>
            <person name="Pan X."/>
            <person name="Huang S."/>
            <person name="Li Z."/>
            <person name="Meng B."/>
        </authorList>
    </citation>
    <scope>NUCLEOTIDE SEQUENCE [LARGE SCALE GENOMIC DNA]</scope>
    <source>
        <strain evidence="2 3">M0104</strain>
    </source>
</reference>
<dbReference type="OrthoDB" id="9858039at2"/>
<dbReference type="Proteomes" id="UP000460715">
    <property type="component" value="Unassembled WGS sequence"/>
</dbReference>
<dbReference type="RefSeq" id="WP_160937188.1">
    <property type="nucleotide sequence ID" value="NZ_SNVJ01000009.1"/>
</dbReference>
<evidence type="ECO:0000313" key="3">
    <source>
        <dbReference type="Proteomes" id="UP000460715"/>
    </source>
</evidence>
<dbReference type="AlphaFoldDB" id="A0A845BBP2"/>
<organism evidence="2 3">
    <name type="scientific">Teichococcus coralli</name>
    <dbReference type="NCBI Taxonomy" id="2545983"/>
    <lineage>
        <taxon>Bacteria</taxon>
        <taxon>Pseudomonadati</taxon>
        <taxon>Pseudomonadota</taxon>
        <taxon>Alphaproteobacteria</taxon>
        <taxon>Acetobacterales</taxon>
        <taxon>Roseomonadaceae</taxon>
        <taxon>Roseomonas</taxon>
    </lineage>
</organism>
<name>A0A845BBP2_9PROT</name>
<sequence>MRFHRAEAPLALLAGSLVVAGMAWGQSSVKPAIWPETPPWALGDMPQGKADTARDVGDRSGGPASCRPVYSKNARFIHSGLGEPEKGDYGFALVRMECPALR</sequence>
<evidence type="ECO:0000256" key="1">
    <source>
        <dbReference type="SAM" id="MobiDB-lite"/>
    </source>
</evidence>